<organism evidence="2">
    <name type="scientific">Oryza sativa subsp. japonica</name>
    <name type="common">Rice</name>
    <dbReference type="NCBI Taxonomy" id="39947"/>
    <lineage>
        <taxon>Eukaryota</taxon>
        <taxon>Viridiplantae</taxon>
        <taxon>Streptophyta</taxon>
        <taxon>Embryophyta</taxon>
        <taxon>Tracheophyta</taxon>
        <taxon>Spermatophyta</taxon>
        <taxon>Magnoliopsida</taxon>
        <taxon>Liliopsida</taxon>
        <taxon>Poales</taxon>
        <taxon>Poaceae</taxon>
        <taxon>BOP clade</taxon>
        <taxon>Oryzoideae</taxon>
        <taxon>Oryzeae</taxon>
        <taxon>Oryzinae</taxon>
        <taxon>Oryza</taxon>
        <taxon>Oryza sativa</taxon>
    </lineage>
</organism>
<sequence length="238" mass="25301">MAAEPPPSASFWTVPSAMFTAKTAIGLPNGVHHRTALLTEPPELDRGRPRRPEVWYSDVHSALNLDVEGFNLDFGGGEGLLMGFGLELGRRGRLCGLWKLFFELSGRMVGPTEMGLEQWVPWQESAGSDPNGVGRRAPEGRAPGCARVEGGSSGTVGDATRAAVLGGRGNDRTAVALGRRRSLVRLRRWRGASSTHAWRPGARRRMGAASGGSAALGKEGRDVGGQIEDLLPHATSSI</sequence>
<evidence type="ECO:0000256" key="1">
    <source>
        <dbReference type="SAM" id="MobiDB-lite"/>
    </source>
</evidence>
<protein>
    <submittedName>
        <fullName evidence="2">Expressed protein</fullName>
    </submittedName>
</protein>
<reference evidence="2" key="3">
    <citation type="submission" date="2006-07" db="EMBL/GenBank/DDBJ databases">
        <authorList>
            <person name="Buell R."/>
        </authorList>
    </citation>
    <scope>NUCLEOTIDE SEQUENCE</scope>
</reference>
<dbReference type="AlphaFoldDB" id="Q33AV9"/>
<dbReference type="EMBL" id="DP000086">
    <property type="protein sequence ID" value="ABB46816.1"/>
    <property type="molecule type" value="Genomic_DNA"/>
</dbReference>
<feature type="region of interest" description="Disordered" evidence="1">
    <location>
        <begin position="194"/>
        <end position="238"/>
    </location>
</feature>
<gene>
    <name evidence="2" type="ordered locus">LOC_Os10g07380</name>
</gene>
<reference evidence="2" key="2">
    <citation type="submission" date="2003-05" db="EMBL/GenBank/DDBJ databases">
        <authorList>
            <person name="Buell C.R."/>
            <person name="Wing R.A."/>
            <person name="McCombie W.R."/>
            <person name="Messing J."/>
            <person name="Yuan Q."/>
            <person name="Ouyang S."/>
        </authorList>
    </citation>
    <scope>NUCLEOTIDE SEQUENCE</scope>
</reference>
<accession>Q33AV9</accession>
<feature type="region of interest" description="Disordered" evidence="1">
    <location>
        <begin position="124"/>
        <end position="157"/>
    </location>
</feature>
<proteinExistence type="predicted"/>
<name>Q33AV9_ORYSJ</name>
<reference evidence="2" key="1">
    <citation type="journal article" date="2003" name="Science">
        <title>In-depth view of structure, activity, and evolution of rice chromosome 10.</title>
        <authorList>
            <consortium name="Rice Chromosome 10 Sequencing Consortium"/>
        </authorList>
    </citation>
    <scope>NUCLEOTIDE SEQUENCE [LARGE SCALE GENOMIC DNA]</scope>
</reference>
<feature type="compositionally biased region" description="Low complexity" evidence="1">
    <location>
        <begin position="207"/>
        <end position="217"/>
    </location>
</feature>
<evidence type="ECO:0000313" key="2">
    <source>
        <dbReference type="EMBL" id="ABB46816.1"/>
    </source>
</evidence>